<feature type="region of interest" description="Disordered" evidence="1">
    <location>
        <begin position="1"/>
        <end position="20"/>
    </location>
</feature>
<dbReference type="InterPro" id="IPR039569">
    <property type="entry name" value="FAS1-like_DH_region"/>
</dbReference>
<dbReference type="Proteomes" id="UP001589536">
    <property type="component" value="Unassembled WGS sequence"/>
</dbReference>
<evidence type="ECO:0000259" key="2">
    <source>
        <dbReference type="Pfam" id="PF13452"/>
    </source>
</evidence>
<organism evidence="3 4">
    <name type="scientific">Arthrobacter methylotrophus</name>
    <dbReference type="NCBI Taxonomy" id="121291"/>
    <lineage>
        <taxon>Bacteria</taxon>
        <taxon>Bacillati</taxon>
        <taxon>Actinomycetota</taxon>
        <taxon>Actinomycetes</taxon>
        <taxon>Micrococcales</taxon>
        <taxon>Micrococcaceae</taxon>
        <taxon>Arthrobacter</taxon>
    </lineage>
</organism>
<evidence type="ECO:0000313" key="4">
    <source>
        <dbReference type="Proteomes" id="UP001589536"/>
    </source>
</evidence>
<protein>
    <submittedName>
        <fullName evidence="3">MaoC family dehydratase N-terminal domain-containing protein</fullName>
    </submittedName>
</protein>
<evidence type="ECO:0000256" key="1">
    <source>
        <dbReference type="SAM" id="MobiDB-lite"/>
    </source>
</evidence>
<accession>A0ABV5UJR7</accession>
<evidence type="ECO:0000313" key="3">
    <source>
        <dbReference type="EMBL" id="MFB9712747.1"/>
    </source>
</evidence>
<reference evidence="3 4" key="1">
    <citation type="submission" date="2024-09" db="EMBL/GenBank/DDBJ databases">
        <authorList>
            <person name="Sun Q."/>
            <person name="Mori K."/>
        </authorList>
    </citation>
    <scope>NUCLEOTIDE SEQUENCE [LARGE SCALE GENOMIC DNA]</scope>
    <source>
        <strain evidence="3 4">JCM 13519</strain>
    </source>
</reference>
<dbReference type="PANTHER" id="PTHR43664:SF1">
    <property type="entry name" value="BETA-METHYLMALYL-COA DEHYDRATASE"/>
    <property type="match status" value="1"/>
</dbReference>
<keyword evidence="4" id="KW-1185">Reference proteome</keyword>
<feature type="compositionally biased region" description="Polar residues" evidence="1">
    <location>
        <begin position="8"/>
        <end position="18"/>
    </location>
</feature>
<gene>
    <name evidence="3" type="ORF">ACFFPI_01065</name>
</gene>
<dbReference type="EMBL" id="JBHMBH010000006">
    <property type="protein sequence ID" value="MFB9712747.1"/>
    <property type="molecule type" value="Genomic_DNA"/>
</dbReference>
<dbReference type="CDD" id="cd03441">
    <property type="entry name" value="R_hydratase_like"/>
    <property type="match status" value="1"/>
</dbReference>
<dbReference type="InterPro" id="IPR052342">
    <property type="entry name" value="MCH/BMMD"/>
</dbReference>
<dbReference type="RefSeq" id="WP_345049624.1">
    <property type="nucleotide sequence ID" value="NZ_BAABED010000001.1"/>
</dbReference>
<dbReference type="Pfam" id="PF13452">
    <property type="entry name" value="FAS1_DH_region"/>
    <property type="match status" value="1"/>
</dbReference>
<dbReference type="PANTHER" id="PTHR43664">
    <property type="entry name" value="MONOAMINE OXIDASE-RELATED"/>
    <property type="match status" value="1"/>
</dbReference>
<sequence length="407" mass="45789">MSIETTEDSTVSVDSNSEYGKMTEEALQKMRNRMGKVKDINEPYIRYINGDSITHFARAIGDQNPLYCDEEYAAAGPHGKLIAPPGIYYGVAWGSWDLRHGQGLPGVHGLHSGDHWRFFKPLFDGDKVRATKELVKLEFKTGRMASRMLVQADEIKFYNQHEELVAIQIMPIFRMEREESKSQGKNKTLELGTYTAPEIAQIDAEVDAETPRGKETRYWEDVQIGDIIDPITKGPLTVPDMVAWLQGIGSPHVRAGKYWLDYRRQSPKVAVIDPKTGIPQAIERVHWDDFMAAEIGMPAPYDYGSQRGGYATYWASLWPGDEGWVADLEFQYRGMVFVGDVYKIKGKIVDKWIGAKTGNRYVKGEFTSFNQRGDDIMPGTVIFALPSKESGAVTFPVNVEEDGRADA</sequence>
<dbReference type="Gene3D" id="3.10.129.10">
    <property type="entry name" value="Hotdog Thioesterase"/>
    <property type="match status" value="2"/>
</dbReference>
<dbReference type="InterPro" id="IPR029069">
    <property type="entry name" value="HotDog_dom_sf"/>
</dbReference>
<proteinExistence type="predicted"/>
<comment type="caution">
    <text evidence="3">The sequence shown here is derived from an EMBL/GenBank/DDBJ whole genome shotgun (WGS) entry which is preliminary data.</text>
</comment>
<dbReference type="SUPFAM" id="SSF54637">
    <property type="entry name" value="Thioesterase/thiol ester dehydrase-isomerase"/>
    <property type="match status" value="2"/>
</dbReference>
<feature type="domain" description="FAS1-like dehydratase" evidence="2">
    <location>
        <begin position="48"/>
        <end position="167"/>
    </location>
</feature>
<name>A0ABV5UJR7_9MICC</name>